<name>A0ACB8FD31_9SAUR</name>
<gene>
    <name evidence="1" type="ORF">K3G42_014322</name>
</gene>
<dbReference type="EMBL" id="CM037622">
    <property type="protein sequence ID" value="KAH8003185.1"/>
    <property type="molecule type" value="Genomic_DNA"/>
</dbReference>
<proteinExistence type="predicted"/>
<reference evidence="1" key="1">
    <citation type="submission" date="2021-08" db="EMBL/GenBank/DDBJ databases">
        <title>The first chromosome-level gecko genome reveals the dynamic sex chromosomes of Neotropical dwarf geckos (Sphaerodactylidae: Sphaerodactylus).</title>
        <authorList>
            <person name="Pinto B.J."/>
            <person name="Keating S.E."/>
            <person name="Gamble T."/>
        </authorList>
    </citation>
    <scope>NUCLEOTIDE SEQUENCE</scope>
    <source>
        <strain evidence="1">TG3544</strain>
    </source>
</reference>
<comment type="caution">
    <text evidence="1">The sequence shown here is derived from an EMBL/GenBank/DDBJ whole genome shotgun (WGS) entry which is preliminary data.</text>
</comment>
<protein>
    <submittedName>
        <fullName evidence="1">Uncharacterized protein</fullName>
    </submittedName>
</protein>
<organism evidence="1 2">
    <name type="scientific">Sphaerodactylus townsendi</name>
    <dbReference type="NCBI Taxonomy" id="933632"/>
    <lineage>
        <taxon>Eukaryota</taxon>
        <taxon>Metazoa</taxon>
        <taxon>Chordata</taxon>
        <taxon>Craniata</taxon>
        <taxon>Vertebrata</taxon>
        <taxon>Euteleostomi</taxon>
        <taxon>Lepidosauria</taxon>
        <taxon>Squamata</taxon>
        <taxon>Bifurcata</taxon>
        <taxon>Gekkota</taxon>
        <taxon>Sphaerodactylidae</taxon>
        <taxon>Sphaerodactylus</taxon>
    </lineage>
</organism>
<evidence type="ECO:0000313" key="1">
    <source>
        <dbReference type="EMBL" id="KAH8003185.1"/>
    </source>
</evidence>
<evidence type="ECO:0000313" key="2">
    <source>
        <dbReference type="Proteomes" id="UP000827872"/>
    </source>
</evidence>
<dbReference type="Proteomes" id="UP000827872">
    <property type="component" value="Linkage Group LG09"/>
</dbReference>
<accession>A0ACB8FD31</accession>
<sequence length="162" mass="18087">MRTSREGRVARRPSRWAEPQCEAPSHWEDRPAQQVPRRHGLEAAARKRRSLRRPRGEAVDRPSPVAASPPSQDWRAWKQMQASRWRSHAGASSARRRPPGGLSRPGGLPPPEALGRPIQQLGMASVEAWRRRRPLGGRSVASGGGVEEQLPLLLHQLARFTC</sequence>
<keyword evidence="2" id="KW-1185">Reference proteome</keyword>